<dbReference type="PANTHER" id="PTHR46427:SF1">
    <property type="entry name" value="ANKYRIN REPEAT AND LEM DOMAIN-CONTAINING PROTEIN 1"/>
    <property type="match status" value="1"/>
</dbReference>
<evidence type="ECO:0000313" key="5">
    <source>
        <dbReference type="RefSeq" id="XP_030380570.1"/>
    </source>
</evidence>
<evidence type="ECO:0000256" key="1">
    <source>
        <dbReference type="PROSITE-ProRule" id="PRU00023"/>
    </source>
</evidence>
<dbReference type="OrthoDB" id="1601181at2759"/>
<dbReference type="SMART" id="SM00248">
    <property type="entry name" value="ANK"/>
    <property type="match status" value="3"/>
</dbReference>
<dbReference type="InterPro" id="IPR034998">
    <property type="entry name" value="ANKLE1"/>
</dbReference>
<dbReference type="CDD" id="cd12934">
    <property type="entry name" value="LEM"/>
    <property type="match status" value="1"/>
</dbReference>
<feature type="compositionally biased region" description="Low complexity" evidence="2">
    <location>
        <begin position="378"/>
        <end position="391"/>
    </location>
</feature>
<evidence type="ECO:0000259" key="3">
    <source>
        <dbReference type="PROSITE" id="PS50954"/>
    </source>
</evidence>
<keyword evidence="4" id="KW-1185">Reference proteome</keyword>
<dbReference type="Gene3D" id="1.10.720.40">
    <property type="match status" value="1"/>
</dbReference>
<dbReference type="GO" id="GO:0000712">
    <property type="term" value="P:resolution of meiotic recombination intermediates"/>
    <property type="evidence" value="ECO:0007669"/>
    <property type="project" value="TreeGrafter"/>
</dbReference>
<dbReference type="Pfam" id="PF03020">
    <property type="entry name" value="LEM"/>
    <property type="match status" value="1"/>
</dbReference>
<proteinExistence type="predicted"/>
<dbReference type="GO" id="GO:0004520">
    <property type="term" value="F:DNA endonuclease activity"/>
    <property type="evidence" value="ECO:0007669"/>
    <property type="project" value="TreeGrafter"/>
</dbReference>
<feature type="region of interest" description="Disordered" evidence="2">
    <location>
        <begin position="373"/>
        <end position="399"/>
    </location>
</feature>
<dbReference type="PANTHER" id="PTHR46427">
    <property type="entry name" value="ANKYRIN REPEAT AND LEM DOMAIN-CONTAINING PROTEIN 1"/>
    <property type="match status" value="1"/>
</dbReference>
<dbReference type="GeneID" id="115628549"/>
<dbReference type="PROSITE" id="PS50954">
    <property type="entry name" value="LEM"/>
    <property type="match status" value="1"/>
</dbReference>
<dbReference type="InterPro" id="IPR011015">
    <property type="entry name" value="LEM/LEM-like_dom_sf"/>
</dbReference>
<dbReference type="Pfam" id="PF22945">
    <property type="entry name" value="LEM-3_GIY-YIG"/>
    <property type="match status" value="2"/>
</dbReference>
<organism evidence="4 5">
    <name type="scientific">Drosophila lebanonensis</name>
    <name type="common">Fruit fly</name>
    <name type="synonym">Scaptodrosophila lebanonensis</name>
    <dbReference type="NCBI Taxonomy" id="7225"/>
    <lineage>
        <taxon>Eukaryota</taxon>
        <taxon>Metazoa</taxon>
        <taxon>Ecdysozoa</taxon>
        <taxon>Arthropoda</taxon>
        <taxon>Hexapoda</taxon>
        <taxon>Insecta</taxon>
        <taxon>Pterygota</taxon>
        <taxon>Neoptera</taxon>
        <taxon>Endopterygota</taxon>
        <taxon>Diptera</taxon>
        <taxon>Brachycera</taxon>
        <taxon>Muscomorpha</taxon>
        <taxon>Ephydroidea</taxon>
        <taxon>Drosophilidae</taxon>
        <taxon>Scaptodrosophila</taxon>
    </lineage>
</organism>
<feature type="domain" description="LEM" evidence="3">
    <location>
        <begin position="403"/>
        <end position="447"/>
    </location>
</feature>
<keyword evidence="1" id="KW-0040">ANK repeat</keyword>
<name>A0A6J2TYA1_DROLE</name>
<dbReference type="SUPFAM" id="SSF63451">
    <property type="entry name" value="LEM domain"/>
    <property type="match status" value="1"/>
</dbReference>
<dbReference type="SMART" id="SM00540">
    <property type="entry name" value="LEM"/>
    <property type="match status" value="1"/>
</dbReference>
<dbReference type="GO" id="GO:0005737">
    <property type="term" value="C:cytoplasm"/>
    <property type="evidence" value="ECO:0007669"/>
    <property type="project" value="TreeGrafter"/>
</dbReference>
<gene>
    <name evidence="5" type="primary">LOC115628549</name>
</gene>
<dbReference type="InterPro" id="IPR002110">
    <property type="entry name" value="Ankyrin_rpt"/>
</dbReference>
<feature type="repeat" description="ANK" evidence="1">
    <location>
        <begin position="80"/>
        <end position="112"/>
    </location>
</feature>
<dbReference type="SUPFAM" id="SSF48403">
    <property type="entry name" value="Ankyrin repeat"/>
    <property type="match status" value="1"/>
</dbReference>
<accession>A0A6J2TYA1</accession>
<dbReference type="Proteomes" id="UP000504634">
    <property type="component" value="Unplaced"/>
</dbReference>
<dbReference type="GO" id="GO:0005654">
    <property type="term" value="C:nucleoplasm"/>
    <property type="evidence" value="ECO:0007669"/>
    <property type="project" value="TreeGrafter"/>
</dbReference>
<dbReference type="InterPro" id="IPR036770">
    <property type="entry name" value="Ankyrin_rpt-contain_sf"/>
</dbReference>
<sequence>MEQRANFLALTLLDALEDECEADIFAMLDRNVIDASVVPCERGLAPLHYVCGMPNVELAHRILSRFLESQQLDVNVRCDGNMTALHIAATYGRVELVRLLLQHGARVDLVDEENKLAVHYAIEECHFEVLQLMRDHIFLQKCARDKDKGPHLEQQKTSTPKNNIKYNYDVTSPYYINITHRRSKPQPKFPDESDRAEQEQSLNLFSLTREHLAELTQSQKEPVPTSRRSLIENWREKVERSRVRQSQLQAEHVEAMVDKALAEEEFSLQEHLRKARIEGAAHVVVLNTQPESANKSLGFEEAVEQVAQAPVLECSFHTAQPEGAEINTSETCRAGLIRSPRQDEYFLQMTEAYVHTDDENGLVFYETKLPQNGNSNVAATTPSKTPKTPAALNSTASSHSTNLTLPLDYETDELRAELTQFGAPVGPITHTTKRLYIKQLIKYKRNTEQMLESQRTQSQSQLNKIKYSVELHRTMRSAEDFSRICDFLPHEAASAAHFASGAQVRTMREGHLKQSFIYMLIDPRISRNLPGESAFIDKFSVWKRFLDSIFYVGKGKSSRPYAHLYDAMRQHTRAHLQQVQKAQSVNAQAGKRAVSIRKQPLQPDVFKSPPPANAPPASKKLQRILDIWQHGCGVVCLHVFHNIVPTDAYTREAAIIDALGLTHLTNLKRGDYYGPAQSWTMKQKKQLGIALLYKALHIYLAEGESQLSPSDLI</sequence>
<dbReference type="Pfam" id="PF12796">
    <property type="entry name" value="Ank_2"/>
    <property type="match status" value="1"/>
</dbReference>
<dbReference type="GO" id="GO:0000724">
    <property type="term" value="P:double-strand break repair via homologous recombination"/>
    <property type="evidence" value="ECO:0007669"/>
    <property type="project" value="TreeGrafter"/>
</dbReference>
<dbReference type="RefSeq" id="XP_030380570.1">
    <property type="nucleotide sequence ID" value="XM_030524710.1"/>
</dbReference>
<dbReference type="Gene3D" id="1.25.40.20">
    <property type="entry name" value="Ankyrin repeat-containing domain"/>
    <property type="match status" value="1"/>
</dbReference>
<evidence type="ECO:0000256" key="2">
    <source>
        <dbReference type="SAM" id="MobiDB-lite"/>
    </source>
</evidence>
<evidence type="ECO:0000313" key="4">
    <source>
        <dbReference type="Proteomes" id="UP000504634"/>
    </source>
</evidence>
<dbReference type="PROSITE" id="PS50297">
    <property type="entry name" value="ANK_REP_REGION"/>
    <property type="match status" value="1"/>
</dbReference>
<dbReference type="AlphaFoldDB" id="A0A6J2TYA1"/>
<dbReference type="InterPro" id="IPR003887">
    <property type="entry name" value="LEM_dom"/>
</dbReference>
<dbReference type="CDD" id="cd10454">
    <property type="entry name" value="GIY-YIG_COG3680_Meta"/>
    <property type="match status" value="1"/>
</dbReference>
<reference evidence="5" key="1">
    <citation type="submission" date="2025-08" db="UniProtKB">
        <authorList>
            <consortium name="RefSeq"/>
        </authorList>
    </citation>
    <scope>IDENTIFICATION</scope>
    <source>
        <strain evidence="5">11010-0011.00</strain>
        <tissue evidence="5">Whole body</tissue>
    </source>
</reference>
<protein>
    <submittedName>
        <fullName evidence="5">Uncharacterized protein LOC115628549</fullName>
    </submittedName>
</protein>
<dbReference type="PROSITE" id="PS50088">
    <property type="entry name" value="ANK_REPEAT"/>
    <property type="match status" value="1"/>
</dbReference>